<dbReference type="Proteomes" id="UP001567731">
    <property type="component" value="Unassembled WGS sequence"/>
</dbReference>
<dbReference type="NCBIfam" id="NF038214">
    <property type="entry name" value="IS21_help_AAA"/>
    <property type="match status" value="1"/>
</dbReference>
<dbReference type="SUPFAM" id="SSF52540">
    <property type="entry name" value="P-loop containing nucleoside triphosphate hydrolases"/>
    <property type="match status" value="1"/>
</dbReference>
<evidence type="ECO:0000313" key="5">
    <source>
        <dbReference type="Proteomes" id="UP001567731"/>
    </source>
</evidence>
<reference evidence="4 5" key="1">
    <citation type="submission" date="2023-06" db="EMBL/GenBank/DDBJ databases">
        <title>Genome characterization of Enterobacterales and Pseudomonas spp isolates with different phenotypes to cefepime-taniborbactam.</title>
        <authorList>
            <person name="Hernandez-Garcia M."/>
            <person name="Garcia-Castillo M."/>
            <person name="Ruiz-Garbajosa P."/>
            <person name="Canton R."/>
        </authorList>
    </citation>
    <scope>NUCLEOTIDE SEQUENCE [LARGE SCALE GENOMIC DNA]</scope>
    <source>
        <strain evidence="4 5">A003</strain>
    </source>
</reference>
<dbReference type="GeneID" id="63140462"/>
<gene>
    <name evidence="4" type="primary">istB</name>
    <name evidence="4" type="ORF">QVM81_18780</name>
</gene>
<dbReference type="InterPro" id="IPR027417">
    <property type="entry name" value="P-loop_NTPase"/>
</dbReference>
<dbReference type="InterPro" id="IPR047661">
    <property type="entry name" value="IstB"/>
</dbReference>
<dbReference type="PANTHER" id="PTHR30050">
    <property type="entry name" value="CHROMOSOMAL REPLICATION INITIATOR PROTEIN DNAA"/>
    <property type="match status" value="1"/>
</dbReference>
<comment type="caution">
    <text evidence="4">The sequence shown here is derived from an EMBL/GenBank/DDBJ whole genome shotgun (WGS) entry which is preliminary data.</text>
</comment>
<proteinExistence type="predicted"/>
<dbReference type="PANTHER" id="PTHR30050:SF4">
    <property type="entry name" value="ATP-BINDING PROTEIN RV3427C IN INSERTION SEQUENCE-RELATED"/>
    <property type="match status" value="1"/>
</dbReference>
<dbReference type="InterPro" id="IPR002611">
    <property type="entry name" value="IstB_ATP-bd"/>
</dbReference>
<dbReference type="PIRSF" id="PIRSF003073">
    <property type="entry name" value="DNAC_TnpB_IstB"/>
    <property type="match status" value="1"/>
</dbReference>
<dbReference type="Gene3D" id="3.40.50.300">
    <property type="entry name" value="P-loop containing nucleotide triphosphate hydrolases"/>
    <property type="match status" value="1"/>
</dbReference>
<evidence type="ECO:0000259" key="3">
    <source>
        <dbReference type="Pfam" id="PF01695"/>
    </source>
</evidence>
<name>A0ABV4JJ71_9ENTR</name>
<dbReference type="EMBL" id="JAUEHC010000029">
    <property type="protein sequence ID" value="MEZ4053610.1"/>
    <property type="molecule type" value="Genomic_DNA"/>
</dbReference>
<dbReference type="RefSeq" id="WP_269150626.1">
    <property type="nucleotide sequence ID" value="NZ_JAUEHC010000029.1"/>
</dbReference>
<evidence type="ECO:0000256" key="2">
    <source>
        <dbReference type="ARBA" id="ARBA00022840"/>
    </source>
</evidence>
<evidence type="ECO:0000313" key="4">
    <source>
        <dbReference type="EMBL" id="MEZ4053610.1"/>
    </source>
</evidence>
<dbReference type="Pfam" id="PF01695">
    <property type="entry name" value="IstB_IS21"/>
    <property type="match status" value="1"/>
</dbReference>
<organism evidence="4 5">
    <name type="scientific">Enterobacter rongchengensis</name>
    <dbReference type="NCBI Taxonomy" id="3030999"/>
    <lineage>
        <taxon>Bacteria</taxon>
        <taxon>Pseudomonadati</taxon>
        <taxon>Pseudomonadota</taxon>
        <taxon>Gammaproteobacteria</taxon>
        <taxon>Enterobacterales</taxon>
        <taxon>Enterobacteriaceae</taxon>
        <taxon>Enterobacter</taxon>
    </lineage>
</organism>
<keyword evidence="2" id="KW-0067">ATP-binding</keyword>
<accession>A0ABV4JJ71</accession>
<keyword evidence="5" id="KW-1185">Reference proteome</keyword>
<feature type="domain" description="IstB-like ATP-binding" evidence="3">
    <location>
        <begin position="9"/>
        <end position="241"/>
    </location>
</feature>
<protein>
    <submittedName>
        <fullName evidence="4">IS21-like element helper ATPase IstB</fullName>
    </submittedName>
</protein>
<keyword evidence="1" id="KW-0547">Nucleotide-binding</keyword>
<evidence type="ECO:0000256" key="1">
    <source>
        <dbReference type="ARBA" id="ARBA00022741"/>
    </source>
</evidence>
<sequence>MMPHTLMKQLTEMKLTGMAAALSSQMEQPGTYEELSFRERLALLVTRESLERDQRKQKRLLQKARLRLEASVQDIDYQPARNLERSRIAQLSQNEWVVRGQNLLITGPCGCGKTYVGCALGNNACQQGYSVQYWRLNRLLVELTHSRADGSYRKQLAQLSKTQLLILDDWGLEPLLPAQRNDLLELMDDRYGKNATVMISQLPTDEWYGCVGDNTLADAILDRLMHNSHRLEMKGESMRKRLAQVD</sequence>
<dbReference type="InterPro" id="IPR028350">
    <property type="entry name" value="DNAC/IstB-like"/>
</dbReference>
<dbReference type="CDD" id="cd00009">
    <property type="entry name" value="AAA"/>
    <property type="match status" value="1"/>
</dbReference>